<evidence type="ECO:0000256" key="2">
    <source>
        <dbReference type="ARBA" id="ARBA00006794"/>
    </source>
</evidence>
<reference evidence="11 13" key="1">
    <citation type="submission" date="2008-03" db="EMBL/GenBank/DDBJ databases">
        <title>Annotation of Ixodes scapularis.</title>
        <authorList>
            <consortium name="Ixodes scapularis Genome Project Consortium"/>
            <person name="Caler E."/>
            <person name="Hannick L.I."/>
            <person name="Bidwell S."/>
            <person name="Joardar V."/>
            <person name="Thiagarajan M."/>
            <person name="Amedeo P."/>
            <person name="Galinsky K.J."/>
            <person name="Schobel S."/>
            <person name="Inman J."/>
            <person name="Hostetler J."/>
            <person name="Miller J."/>
            <person name="Hammond M."/>
            <person name="Megy K."/>
            <person name="Lawson D."/>
            <person name="Kodira C."/>
            <person name="Sutton G."/>
            <person name="Meyer J."/>
            <person name="Hill C.A."/>
            <person name="Birren B."/>
            <person name="Nene V."/>
            <person name="Collins F."/>
            <person name="Alarcon-Chaidez F."/>
            <person name="Wikel S."/>
            <person name="Strausberg R."/>
        </authorList>
    </citation>
    <scope>NUCLEOTIDE SEQUENCE [LARGE SCALE GENOMIC DNA]</scope>
    <source>
        <strain evidence="13">Wikel</strain>
        <strain evidence="11">Wikel colony</strain>
    </source>
</reference>
<feature type="non-terminal residue" evidence="11">
    <location>
        <position position="190"/>
    </location>
</feature>
<evidence type="ECO:0000256" key="4">
    <source>
        <dbReference type="ARBA" id="ARBA00022968"/>
    </source>
</evidence>
<dbReference type="Pfam" id="PF04089">
    <property type="entry name" value="BRICHOS"/>
    <property type="match status" value="1"/>
</dbReference>
<dbReference type="PANTHER" id="PTHR10962:SF1">
    <property type="entry name" value="INTEGRAL MEMBRANE PROTEIN 2"/>
    <property type="match status" value="1"/>
</dbReference>
<keyword evidence="3 9" id="KW-0812">Transmembrane</keyword>
<keyword evidence="5 9" id="KW-1133">Transmembrane helix</keyword>
<dbReference type="VEuPathDB" id="VectorBase:ISCW016522"/>
<evidence type="ECO:0000259" key="10">
    <source>
        <dbReference type="PROSITE" id="PS50869"/>
    </source>
</evidence>
<evidence type="ECO:0000256" key="6">
    <source>
        <dbReference type="ARBA" id="ARBA00023136"/>
    </source>
</evidence>
<dbReference type="EMBL" id="DS644582">
    <property type="protein sequence ID" value="EEC02163.1"/>
    <property type="molecule type" value="Genomic_DNA"/>
</dbReference>
<organism>
    <name type="scientific">Ixodes scapularis</name>
    <name type="common">Black-legged tick</name>
    <name type="synonym">Deer tick</name>
    <dbReference type="NCBI Taxonomy" id="6945"/>
    <lineage>
        <taxon>Eukaryota</taxon>
        <taxon>Metazoa</taxon>
        <taxon>Ecdysozoa</taxon>
        <taxon>Arthropoda</taxon>
        <taxon>Chelicerata</taxon>
        <taxon>Arachnida</taxon>
        <taxon>Acari</taxon>
        <taxon>Parasitiformes</taxon>
        <taxon>Ixodida</taxon>
        <taxon>Ixodoidea</taxon>
        <taxon>Ixodidae</taxon>
        <taxon>Ixodinae</taxon>
        <taxon>Ixodes</taxon>
    </lineage>
</organism>
<dbReference type="InParanoid" id="B7P6E1"/>
<dbReference type="EnsemblMetazoa" id="ISCW016522-RA">
    <property type="protein sequence ID" value="ISCW016522-PA"/>
    <property type="gene ID" value="ISCW016522"/>
</dbReference>
<dbReference type="EMBL" id="ABJB011011281">
    <property type="status" value="NOT_ANNOTATED_CDS"/>
    <property type="molecule type" value="Genomic_DNA"/>
</dbReference>
<dbReference type="HOGENOM" id="CLU_1431351_0_0_1"/>
<dbReference type="EMBL" id="ABJB010358325">
    <property type="status" value="NOT_ANNOTATED_CDS"/>
    <property type="molecule type" value="Genomic_DNA"/>
</dbReference>
<accession>B7P6E1</accession>
<feature type="transmembrane region" description="Helical" evidence="9">
    <location>
        <begin position="21"/>
        <end position="42"/>
    </location>
</feature>
<evidence type="ECO:0000256" key="7">
    <source>
        <dbReference type="ARBA" id="ARBA00023157"/>
    </source>
</evidence>
<evidence type="ECO:0000313" key="12">
    <source>
        <dbReference type="EnsemblMetazoa" id="ISCW016522-PA"/>
    </source>
</evidence>
<evidence type="ECO:0007829" key="14">
    <source>
        <dbReference type="PeptideAtlas" id="B7P6E1"/>
    </source>
</evidence>
<evidence type="ECO:0000256" key="8">
    <source>
        <dbReference type="ARBA" id="ARBA00023180"/>
    </source>
</evidence>
<evidence type="ECO:0000313" key="13">
    <source>
        <dbReference type="Proteomes" id="UP000001555"/>
    </source>
</evidence>
<keyword evidence="8" id="KW-0325">Glycoprotein</keyword>
<comment type="subcellular location">
    <subcellularLocation>
        <location evidence="1 9">Membrane</location>
        <topology evidence="1 9">Single-pass type II membrane protein</topology>
    </subcellularLocation>
</comment>
<evidence type="ECO:0000256" key="9">
    <source>
        <dbReference type="RuleBase" id="RU367061"/>
    </source>
</evidence>
<keyword evidence="4 9" id="KW-0735">Signal-anchor</keyword>
<evidence type="ECO:0000256" key="1">
    <source>
        <dbReference type="ARBA" id="ARBA00004606"/>
    </source>
</evidence>
<feature type="non-terminal residue" evidence="11">
    <location>
        <position position="1"/>
    </location>
</feature>
<dbReference type="EMBL" id="ABJB010820290">
    <property type="status" value="NOT_ANNOTATED_CDS"/>
    <property type="molecule type" value="Genomic_DNA"/>
</dbReference>
<dbReference type="Proteomes" id="UP000001555">
    <property type="component" value="Unassembled WGS sequence"/>
</dbReference>
<evidence type="ECO:0000313" key="11">
    <source>
        <dbReference type="EMBL" id="EEC02163.1"/>
    </source>
</evidence>
<dbReference type="InterPro" id="IPR040145">
    <property type="entry name" value="ITM2"/>
</dbReference>
<dbReference type="GO" id="GO:0005886">
    <property type="term" value="C:plasma membrane"/>
    <property type="evidence" value="ECO:0007669"/>
    <property type="project" value="UniProtKB-UniRule"/>
</dbReference>
<dbReference type="PaxDb" id="6945-B7P6E1"/>
<evidence type="ECO:0000256" key="3">
    <source>
        <dbReference type="ARBA" id="ARBA00022692"/>
    </source>
</evidence>
<dbReference type="EMBL" id="ABJB010777031">
    <property type="status" value="NOT_ANNOTATED_CDS"/>
    <property type="molecule type" value="Genomic_DNA"/>
</dbReference>
<dbReference type="STRING" id="6945.B7P6E1"/>
<dbReference type="VEuPathDB" id="VectorBase:ISCI016522"/>
<comment type="similarity">
    <text evidence="2 9">Belongs to the ITM2 family.</text>
</comment>
<feature type="domain" description="BRICHOS" evidence="10">
    <location>
        <begin position="140"/>
        <end position="190"/>
    </location>
</feature>
<keyword evidence="14" id="KW-1267">Proteomics identification</keyword>
<reference evidence="12" key="2">
    <citation type="submission" date="2020-05" db="UniProtKB">
        <authorList>
            <consortium name="EnsemblMetazoa"/>
        </authorList>
    </citation>
    <scope>IDENTIFICATION</scope>
    <source>
        <strain evidence="12">wikel</strain>
    </source>
</reference>
<evidence type="ECO:0000256" key="5">
    <source>
        <dbReference type="ARBA" id="ARBA00022989"/>
    </source>
</evidence>
<keyword evidence="9" id="KW-1003">Cell membrane</keyword>
<protein>
    <recommendedName>
        <fullName evidence="9">Integral membrane protein 2</fullName>
    </recommendedName>
</protein>
<dbReference type="AlphaFoldDB" id="B7P6E1"/>
<dbReference type="PANTHER" id="PTHR10962">
    <property type="entry name" value="INTEGRAL TRANSMEMBRANE PROTEIN 2"/>
    <property type="match status" value="1"/>
</dbReference>
<proteinExistence type="evidence at protein level"/>
<sequence length="190" mass="21689">VEGSPIIVTMRARRVSTTTTLCVFITAFLVLATGIVGGVYLYRQFTHYKLRHFRGWCGVPYVSDSEKSGRVHGADLLRAHDGSLRPESSNPIMDSVRDNFFQGRVNLRKLLALVFPSSPQEQFDLDLEFEQYEEIEVPDFTHGRRGRFIHDFAVNKTGIVDMDGQRCFVMPLNRTLVLPPHSLFDLIVRM</sequence>
<dbReference type="InterPro" id="IPR007084">
    <property type="entry name" value="BRICHOS_dom"/>
</dbReference>
<dbReference type="VEuPathDB" id="VectorBase:ISCP_010061"/>
<dbReference type="PROSITE" id="PS50869">
    <property type="entry name" value="BRICHOS"/>
    <property type="match status" value="1"/>
</dbReference>
<dbReference type="OrthoDB" id="9982095at2759"/>
<gene>
    <name evidence="11" type="ORF">IscW_ISCW016522</name>
</gene>
<keyword evidence="6 9" id="KW-0472">Membrane</keyword>
<keyword evidence="13" id="KW-1185">Reference proteome</keyword>
<name>B7P6E1_IXOSC</name>
<keyword evidence="7" id="KW-1015">Disulfide bond</keyword>